<dbReference type="Proteomes" id="UP000016638">
    <property type="component" value="Unassembled WGS sequence"/>
</dbReference>
<dbReference type="AlphaFoldDB" id="U2V4X5"/>
<organism evidence="1 2">
    <name type="scientific">Olsenella profusa F0195</name>
    <dbReference type="NCBI Taxonomy" id="1125712"/>
    <lineage>
        <taxon>Bacteria</taxon>
        <taxon>Bacillati</taxon>
        <taxon>Actinomycetota</taxon>
        <taxon>Coriobacteriia</taxon>
        <taxon>Coriobacteriales</taxon>
        <taxon>Atopobiaceae</taxon>
        <taxon>Olsenella</taxon>
    </lineage>
</organism>
<protein>
    <submittedName>
        <fullName evidence="1">Uncharacterized protein</fullName>
    </submittedName>
</protein>
<comment type="caution">
    <text evidence="1">The sequence shown here is derived from an EMBL/GenBank/DDBJ whole genome shotgun (WGS) entry which is preliminary data.</text>
</comment>
<reference evidence="1 2" key="1">
    <citation type="submission" date="2013-08" db="EMBL/GenBank/DDBJ databases">
        <authorList>
            <person name="Durkin A.S."/>
            <person name="Haft D.R."/>
            <person name="McCorrison J."/>
            <person name="Torralba M."/>
            <person name="Gillis M."/>
            <person name="Haft D.H."/>
            <person name="Methe B."/>
            <person name="Sutton G."/>
            <person name="Nelson K.E."/>
        </authorList>
    </citation>
    <scope>NUCLEOTIDE SEQUENCE [LARGE SCALE GENOMIC DNA]</scope>
    <source>
        <strain evidence="1 2">F0195</strain>
    </source>
</reference>
<evidence type="ECO:0000313" key="2">
    <source>
        <dbReference type="Proteomes" id="UP000016638"/>
    </source>
</evidence>
<sequence>MMNGLAPEAGCVRLDNVDMFCGDVPAHVGRPAAHVPKAMAHLRLAEHDGHAPVVLAGNTFVSLDL</sequence>
<keyword evidence="2" id="KW-1185">Reference proteome</keyword>
<proteinExistence type="predicted"/>
<dbReference type="EMBL" id="AWEZ01000054">
    <property type="protein sequence ID" value="ERL07706.1"/>
    <property type="molecule type" value="Genomic_DNA"/>
</dbReference>
<dbReference type="PATRIC" id="fig|1125712.3.peg.1574"/>
<dbReference type="STRING" id="1125712.HMPREF1316_2338"/>
<name>U2V4X5_9ACTN</name>
<accession>U2V4X5</accession>
<gene>
    <name evidence="1" type="ORF">HMPREF1316_2338</name>
</gene>
<evidence type="ECO:0000313" key="1">
    <source>
        <dbReference type="EMBL" id="ERL07706.1"/>
    </source>
</evidence>